<evidence type="ECO:0000313" key="2">
    <source>
        <dbReference type="EMBL" id="MFC7081691.1"/>
    </source>
</evidence>
<reference evidence="2 3" key="1">
    <citation type="journal article" date="2019" name="Int. J. Syst. Evol. Microbiol.">
        <title>The Global Catalogue of Microorganisms (GCM) 10K type strain sequencing project: providing services to taxonomists for standard genome sequencing and annotation.</title>
        <authorList>
            <consortium name="The Broad Institute Genomics Platform"/>
            <consortium name="The Broad Institute Genome Sequencing Center for Infectious Disease"/>
            <person name="Wu L."/>
            <person name="Ma J."/>
        </authorList>
    </citation>
    <scope>NUCLEOTIDE SEQUENCE [LARGE SCALE GENOMIC DNA]</scope>
    <source>
        <strain evidence="2 3">DT72</strain>
    </source>
</reference>
<feature type="region of interest" description="Disordered" evidence="1">
    <location>
        <begin position="232"/>
        <end position="266"/>
    </location>
</feature>
<dbReference type="AlphaFoldDB" id="A0ABD5WMI2"/>
<evidence type="ECO:0000256" key="1">
    <source>
        <dbReference type="SAM" id="MobiDB-lite"/>
    </source>
</evidence>
<evidence type="ECO:0000313" key="3">
    <source>
        <dbReference type="Proteomes" id="UP001596407"/>
    </source>
</evidence>
<dbReference type="Proteomes" id="UP001596407">
    <property type="component" value="Unassembled WGS sequence"/>
</dbReference>
<keyword evidence="3" id="KW-1185">Reference proteome</keyword>
<dbReference type="EMBL" id="JBHSZH010000005">
    <property type="protein sequence ID" value="MFC7081691.1"/>
    <property type="molecule type" value="Genomic_DNA"/>
</dbReference>
<comment type="caution">
    <text evidence="2">The sequence shown here is derived from an EMBL/GenBank/DDBJ whole genome shotgun (WGS) entry which is preliminary data.</text>
</comment>
<dbReference type="RefSeq" id="WP_382210127.1">
    <property type="nucleotide sequence ID" value="NZ_JBHSZH010000005.1"/>
</dbReference>
<gene>
    <name evidence="2" type="ORF">ACFQJ6_17875</name>
</gene>
<proteinExistence type="predicted"/>
<sequence>MVPRFDTLDETPGFEVVDPIETRRFPLSTPSAVEPTPADPDSFRFPVTSACTIETSALTLPYTVLAYVWDADGEVLSELAHDESAEFPRDEYLIELNVPIKLYLRVESGVRIESDTDSMRLVFESETPVTVGARSFSEDPTGTVTTTDDPVDVMAAVSTLGSALETTTCERSWPTLREHPPRVERGDELSVPDGIEVPDTGVTVEVPPNYDAIYSVAPLAYYFGAEVVSGDTPRLTVGNSNAGSTARRDSKTRWFGRSNRRSSSTA</sequence>
<name>A0ABD5WMI2_9EURY</name>
<accession>A0ABD5WMI2</accession>
<evidence type="ECO:0008006" key="4">
    <source>
        <dbReference type="Google" id="ProtNLM"/>
    </source>
</evidence>
<protein>
    <recommendedName>
        <fullName evidence="4">DUF432 domain-containing protein</fullName>
    </recommendedName>
</protein>
<organism evidence="2 3">
    <name type="scientific">Halorussus caseinilyticus</name>
    <dbReference type="NCBI Taxonomy" id="3034025"/>
    <lineage>
        <taxon>Archaea</taxon>
        <taxon>Methanobacteriati</taxon>
        <taxon>Methanobacteriota</taxon>
        <taxon>Stenosarchaea group</taxon>
        <taxon>Halobacteria</taxon>
        <taxon>Halobacteriales</taxon>
        <taxon>Haladaptataceae</taxon>
        <taxon>Halorussus</taxon>
    </lineage>
</organism>